<feature type="region of interest" description="Disordered" evidence="1">
    <location>
        <begin position="480"/>
        <end position="519"/>
    </location>
</feature>
<proteinExistence type="predicted"/>
<reference evidence="2" key="2">
    <citation type="submission" date="2022-01" db="EMBL/GenBank/DDBJ databases">
        <authorList>
            <person name="Yamashiro T."/>
            <person name="Shiraishi A."/>
            <person name="Satake H."/>
            <person name="Nakayama K."/>
        </authorList>
    </citation>
    <scope>NUCLEOTIDE SEQUENCE</scope>
</reference>
<dbReference type="Proteomes" id="UP001151760">
    <property type="component" value="Unassembled WGS sequence"/>
</dbReference>
<evidence type="ECO:0000313" key="2">
    <source>
        <dbReference type="EMBL" id="GJS64259.1"/>
    </source>
</evidence>
<organism evidence="2 3">
    <name type="scientific">Tanacetum coccineum</name>
    <dbReference type="NCBI Taxonomy" id="301880"/>
    <lineage>
        <taxon>Eukaryota</taxon>
        <taxon>Viridiplantae</taxon>
        <taxon>Streptophyta</taxon>
        <taxon>Embryophyta</taxon>
        <taxon>Tracheophyta</taxon>
        <taxon>Spermatophyta</taxon>
        <taxon>Magnoliopsida</taxon>
        <taxon>eudicotyledons</taxon>
        <taxon>Gunneridae</taxon>
        <taxon>Pentapetalae</taxon>
        <taxon>asterids</taxon>
        <taxon>campanulids</taxon>
        <taxon>Asterales</taxon>
        <taxon>Asteraceae</taxon>
        <taxon>Asteroideae</taxon>
        <taxon>Anthemideae</taxon>
        <taxon>Anthemidinae</taxon>
        <taxon>Tanacetum</taxon>
    </lineage>
</organism>
<name>A0ABQ4XGC2_9ASTR</name>
<reference evidence="2" key="1">
    <citation type="journal article" date="2022" name="Int. J. Mol. Sci.">
        <title>Draft Genome of Tanacetum Coccineum: Genomic Comparison of Closely Related Tanacetum-Family Plants.</title>
        <authorList>
            <person name="Yamashiro T."/>
            <person name="Shiraishi A."/>
            <person name="Nakayama K."/>
            <person name="Satake H."/>
        </authorList>
    </citation>
    <scope>NUCLEOTIDE SEQUENCE</scope>
</reference>
<feature type="compositionally biased region" description="Polar residues" evidence="1">
    <location>
        <begin position="481"/>
        <end position="494"/>
    </location>
</feature>
<comment type="caution">
    <text evidence="2">The sequence shown here is derived from an EMBL/GenBank/DDBJ whole genome shotgun (WGS) entry which is preliminary data.</text>
</comment>
<evidence type="ECO:0000313" key="3">
    <source>
        <dbReference type="Proteomes" id="UP001151760"/>
    </source>
</evidence>
<keyword evidence="3" id="KW-1185">Reference proteome</keyword>
<dbReference type="EMBL" id="BQNB010009490">
    <property type="protein sequence ID" value="GJS64259.1"/>
    <property type="molecule type" value="Genomic_DNA"/>
</dbReference>
<sequence>MRTIGMTMKPLQVNTNFVNHLPPEWSKFVTGVKLAKDIHATNFDYLYYHLRQHEAHANEVILQIQRYPDKIALVVNSPTCLNPTQYYPHMSSATQQYYLPPALQSPTLQQSYESHALHQTMQQSSSTELDLGLVVLSLNPTDDPVDNLNKLMAFTVQGRQTQGYANNGARYTATNQGVNRQGDTGQARVVKCYNCQEEDKRDKVVLAQASHEIPTPAEFQTNDLDAFDFDCDDVPSAKAVLMANLSSYDLDVLLELFEHGLCKELKEMKAVFNQMETEVANCSVDKKYFEIEKKELSLDMIVYLVHTAVNSLAAINDYKTMQQSFMDEYNEILVLKVELAKKNDMIEMLKAKNISIEKLKEHIANSKGKNVVDSVQHVHNSNVVTSKVYKLNFPPLSPCIKNNMVTHVDYLKHTQENADILREIIEHARELRPLDSDLASACMFVTRIQESLVYVSATCSSSKHVSDKLVVVTPMNRTKKVSSTEASGSKPGSNTKKDKITQTSSSNKKKNKVEDQHRIAKSNLNNMNRVYKTICNEDVKHSVLNVNSELICATCHECMFDAIHDLCVSDYLNDVNARVKSKFVKSRYAKSKKKKMWKPTGKVYTNVGYSWKLTGALELTNAPFDLDLPSNLTMVKAGDEG</sequence>
<evidence type="ECO:0000256" key="1">
    <source>
        <dbReference type="SAM" id="MobiDB-lite"/>
    </source>
</evidence>
<protein>
    <recommendedName>
        <fullName evidence="4">Integrase, catalytic region, zinc finger, CCHC-type, peptidase aspartic, catalytic</fullName>
    </recommendedName>
</protein>
<gene>
    <name evidence="2" type="ORF">Tco_0678823</name>
</gene>
<accession>A0ABQ4XGC2</accession>
<evidence type="ECO:0008006" key="4">
    <source>
        <dbReference type="Google" id="ProtNLM"/>
    </source>
</evidence>